<comment type="function">
    <text evidence="1">Intramembrane-cleaving aspartic protease (I-CLiP) that cleaves type II membrane signal peptides in the hydrophobic plane of the membrane.</text>
</comment>
<dbReference type="GO" id="GO:0042500">
    <property type="term" value="F:aspartic endopeptidase activity, intramembrane cleaving"/>
    <property type="evidence" value="ECO:0007669"/>
    <property type="project" value="InterPro"/>
</dbReference>
<dbReference type="FunFam" id="3.50.30.30:FF:000007">
    <property type="entry name" value="Signal peptide peptidase-like 3"/>
    <property type="match status" value="1"/>
</dbReference>
<dbReference type="PANTHER" id="PTHR12174">
    <property type="entry name" value="SIGNAL PEPTIDE PEPTIDASE"/>
    <property type="match status" value="1"/>
</dbReference>
<dbReference type="SMART" id="SM00730">
    <property type="entry name" value="PSN"/>
    <property type="match status" value="1"/>
</dbReference>
<dbReference type="GO" id="GO:0005765">
    <property type="term" value="C:lysosomal membrane"/>
    <property type="evidence" value="ECO:0007669"/>
    <property type="project" value="TreeGrafter"/>
</dbReference>
<dbReference type="Gene3D" id="3.50.30.30">
    <property type="match status" value="1"/>
</dbReference>
<comment type="subcellular location">
    <subcellularLocation>
        <location evidence="2">Endosome membrane</location>
        <topology evidence="2">Multi-pass membrane protein</topology>
    </subcellularLocation>
</comment>
<evidence type="ECO:0000256" key="12">
    <source>
        <dbReference type="SAM" id="Phobius"/>
    </source>
</evidence>
<keyword evidence="8" id="KW-0378">Hydrolase</keyword>
<dbReference type="SUPFAM" id="SSF52025">
    <property type="entry name" value="PA domain"/>
    <property type="match status" value="1"/>
</dbReference>
<dbReference type="Pfam" id="PF04258">
    <property type="entry name" value="Peptidase_A22B"/>
    <property type="match status" value="1"/>
</dbReference>
<dbReference type="InterPro" id="IPR006639">
    <property type="entry name" value="Preselin/SPP"/>
</dbReference>
<name>A0AAV1RH62_9ROSI</name>
<dbReference type="InterPro" id="IPR003137">
    <property type="entry name" value="PA_domain"/>
</dbReference>
<feature type="transmembrane region" description="Helical" evidence="12">
    <location>
        <begin position="250"/>
        <end position="270"/>
    </location>
</feature>
<evidence type="ECO:0000256" key="5">
    <source>
        <dbReference type="ARBA" id="ARBA00022692"/>
    </source>
</evidence>
<feature type="transmembrane region" description="Helical" evidence="12">
    <location>
        <begin position="276"/>
        <end position="305"/>
    </location>
</feature>
<evidence type="ECO:0000256" key="11">
    <source>
        <dbReference type="ARBA" id="ARBA00023180"/>
    </source>
</evidence>
<evidence type="ECO:0000256" key="10">
    <source>
        <dbReference type="ARBA" id="ARBA00023136"/>
    </source>
</evidence>
<reference evidence="15 16" key="1">
    <citation type="submission" date="2024-01" db="EMBL/GenBank/DDBJ databases">
        <authorList>
            <person name="Waweru B."/>
        </authorList>
    </citation>
    <scope>NUCLEOTIDE SEQUENCE [LARGE SCALE GENOMIC DNA]</scope>
</reference>
<dbReference type="Proteomes" id="UP001314170">
    <property type="component" value="Unassembled WGS sequence"/>
</dbReference>
<dbReference type="PANTHER" id="PTHR12174:SF75">
    <property type="entry name" value="SIGNAL PEPTIDE PEPTIDASE-LIKE 2"/>
    <property type="match status" value="1"/>
</dbReference>
<dbReference type="GO" id="GO:0010008">
    <property type="term" value="C:endosome membrane"/>
    <property type="evidence" value="ECO:0007669"/>
    <property type="project" value="UniProtKB-SubCell"/>
</dbReference>
<feature type="transmembrane region" description="Helical" evidence="12">
    <location>
        <begin position="197"/>
        <end position="218"/>
    </location>
</feature>
<feature type="transmembrane region" description="Helical" evidence="12">
    <location>
        <begin position="429"/>
        <end position="451"/>
    </location>
</feature>
<gene>
    <name evidence="15" type="ORF">DCAF_LOCUS10552</name>
</gene>
<evidence type="ECO:0000256" key="7">
    <source>
        <dbReference type="ARBA" id="ARBA00022753"/>
    </source>
</evidence>
<keyword evidence="11" id="KW-0325">Glycoprotein</keyword>
<dbReference type="AlphaFoldDB" id="A0AAV1RH62"/>
<keyword evidence="10 12" id="KW-0472">Membrane</keyword>
<keyword evidence="6 13" id="KW-0732">Signal</keyword>
<dbReference type="Pfam" id="PF02225">
    <property type="entry name" value="PA"/>
    <property type="match status" value="1"/>
</dbReference>
<sequence>MDLQKLCFIITVTAVISLLCHPSSVTAGDIVHDDKLAPKKPGCENDFVLVKVQTWVNGVEDAEFVGVGARFGTAIVSKEKNANQTRLTLSDPQDCCSAPKRKLDRDVIMVHRGHCKFTTKSNNAEAAGASAVLIINNQKELYKMVCEPDETDLDIHIPAVMLPQDAGASLEKMLLSNSSVSVQLYSPKRPLVDIAEVFLWLMAVGTILCASFWSAWTAREAAIEQDKLLKDAVNEVPNDKAVGVSSVVDINTTSAVLFVVVASCFLVMLYKLMSYWFIELLVVLFCIGGVEGLQTCLVALLSRWFKHAGESYIKVPLFGALSYLTLAVSPFCIAFAVVWAVYRNVSFAWIGQDILGIALIITVLQIVHVPNLKVGTVLLSCAFLYDIFWVFVSKKLFHESVMIVVARGDRSGEDGIPMLLKIPRLFDPWGGYSIIGFGDILLPGLLIAFSLRYDWLANKSFRAGYFLWAMFAYGLGLLITYVALNLMDGHGQPALLYIVPFTLGTFLTLGKKRGDLRVLWTHGEPERLCPHVRLQHSQELE</sequence>
<evidence type="ECO:0000313" key="15">
    <source>
        <dbReference type="EMBL" id="CAK7335557.1"/>
    </source>
</evidence>
<evidence type="ECO:0000256" key="3">
    <source>
        <dbReference type="ARBA" id="ARBA00006859"/>
    </source>
</evidence>
<dbReference type="GO" id="GO:0033619">
    <property type="term" value="P:membrane protein proteolysis"/>
    <property type="evidence" value="ECO:0007669"/>
    <property type="project" value="TreeGrafter"/>
</dbReference>
<evidence type="ECO:0000313" key="16">
    <source>
        <dbReference type="Proteomes" id="UP001314170"/>
    </source>
</evidence>
<keyword evidence="4" id="KW-0645">Protease</keyword>
<evidence type="ECO:0000256" key="1">
    <source>
        <dbReference type="ARBA" id="ARBA00003012"/>
    </source>
</evidence>
<organism evidence="15 16">
    <name type="scientific">Dovyalis caffra</name>
    <dbReference type="NCBI Taxonomy" id="77055"/>
    <lineage>
        <taxon>Eukaryota</taxon>
        <taxon>Viridiplantae</taxon>
        <taxon>Streptophyta</taxon>
        <taxon>Embryophyta</taxon>
        <taxon>Tracheophyta</taxon>
        <taxon>Spermatophyta</taxon>
        <taxon>Magnoliopsida</taxon>
        <taxon>eudicotyledons</taxon>
        <taxon>Gunneridae</taxon>
        <taxon>Pentapetalae</taxon>
        <taxon>rosids</taxon>
        <taxon>fabids</taxon>
        <taxon>Malpighiales</taxon>
        <taxon>Salicaceae</taxon>
        <taxon>Flacourtieae</taxon>
        <taxon>Dovyalis</taxon>
    </lineage>
</organism>
<evidence type="ECO:0000256" key="8">
    <source>
        <dbReference type="ARBA" id="ARBA00022801"/>
    </source>
</evidence>
<feature type="transmembrane region" description="Helical" evidence="12">
    <location>
        <begin position="317"/>
        <end position="341"/>
    </location>
</feature>
<accession>A0AAV1RH62</accession>
<keyword evidence="16" id="KW-1185">Reference proteome</keyword>
<dbReference type="EMBL" id="CAWUPB010000994">
    <property type="protein sequence ID" value="CAK7335557.1"/>
    <property type="molecule type" value="Genomic_DNA"/>
</dbReference>
<feature type="domain" description="PA" evidence="14">
    <location>
        <begin position="93"/>
        <end position="170"/>
    </location>
</feature>
<dbReference type="GO" id="GO:0030660">
    <property type="term" value="C:Golgi-associated vesicle membrane"/>
    <property type="evidence" value="ECO:0007669"/>
    <property type="project" value="TreeGrafter"/>
</dbReference>
<dbReference type="InterPro" id="IPR046450">
    <property type="entry name" value="PA_dom_sf"/>
</dbReference>
<feature type="transmembrane region" description="Helical" evidence="12">
    <location>
        <begin position="463"/>
        <end position="484"/>
    </location>
</feature>
<dbReference type="InterPro" id="IPR007369">
    <property type="entry name" value="Peptidase_A22B_SPP"/>
</dbReference>
<evidence type="ECO:0000256" key="13">
    <source>
        <dbReference type="SAM" id="SignalP"/>
    </source>
</evidence>
<protein>
    <recommendedName>
        <fullName evidence="14">PA domain-containing protein</fullName>
    </recommendedName>
</protein>
<feature type="transmembrane region" description="Helical" evidence="12">
    <location>
        <begin position="374"/>
        <end position="392"/>
    </location>
</feature>
<comment type="caution">
    <text evidence="15">The sequence shown here is derived from an EMBL/GenBank/DDBJ whole genome shotgun (WGS) entry which is preliminary data.</text>
</comment>
<evidence type="ECO:0000256" key="6">
    <source>
        <dbReference type="ARBA" id="ARBA00022729"/>
    </source>
</evidence>
<proteinExistence type="inferred from homology"/>
<keyword evidence="9 12" id="KW-1133">Transmembrane helix</keyword>
<evidence type="ECO:0000259" key="14">
    <source>
        <dbReference type="Pfam" id="PF02225"/>
    </source>
</evidence>
<evidence type="ECO:0000256" key="9">
    <source>
        <dbReference type="ARBA" id="ARBA00022989"/>
    </source>
</evidence>
<evidence type="ECO:0000256" key="4">
    <source>
        <dbReference type="ARBA" id="ARBA00022670"/>
    </source>
</evidence>
<dbReference type="GO" id="GO:0098554">
    <property type="term" value="C:cytoplasmic side of endoplasmic reticulum membrane"/>
    <property type="evidence" value="ECO:0007669"/>
    <property type="project" value="TreeGrafter"/>
</dbReference>
<comment type="similarity">
    <text evidence="3">Belongs to the peptidase A22B family.</text>
</comment>
<keyword evidence="5 12" id="KW-0812">Transmembrane</keyword>
<feature type="transmembrane region" description="Helical" evidence="12">
    <location>
        <begin position="490"/>
        <end position="509"/>
    </location>
</feature>
<keyword evidence="7" id="KW-0967">Endosome</keyword>
<evidence type="ECO:0000256" key="2">
    <source>
        <dbReference type="ARBA" id="ARBA00004337"/>
    </source>
</evidence>
<feature type="chain" id="PRO_5043931634" description="PA domain-containing protein" evidence="13">
    <location>
        <begin position="28"/>
        <end position="541"/>
    </location>
</feature>
<feature type="signal peptide" evidence="13">
    <location>
        <begin position="1"/>
        <end position="27"/>
    </location>
</feature>
<dbReference type="GO" id="GO:0098553">
    <property type="term" value="C:lumenal side of endoplasmic reticulum membrane"/>
    <property type="evidence" value="ECO:0007669"/>
    <property type="project" value="TreeGrafter"/>
</dbReference>
<feature type="transmembrane region" description="Helical" evidence="12">
    <location>
        <begin position="347"/>
        <end position="367"/>
    </location>
</feature>